<reference evidence="2 3" key="1">
    <citation type="journal article" date="2023" name="Nucleic Acids Res.">
        <title>The hologenome of Daphnia magna reveals possible DNA methylation and microbiome-mediated evolution of the host genome.</title>
        <authorList>
            <person name="Chaturvedi A."/>
            <person name="Li X."/>
            <person name="Dhandapani V."/>
            <person name="Marshall H."/>
            <person name="Kissane S."/>
            <person name="Cuenca-Cambronero M."/>
            <person name="Asole G."/>
            <person name="Calvet F."/>
            <person name="Ruiz-Romero M."/>
            <person name="Marangio P."/>
            <person name="Guigo R."/>
            <person name="Rago D."/>
            <person name="Mirbahai L."/>
            <person name="Eastwood N."/>
            <person name="Colbourne J.K."/>
            <person name="Zhou J."/>
            <person name="Mallon E."/>
            <person name="Orsini L."/>
        </authorList>
    </citation>
    <scope>NUCLEOTIDE SEQUENCE [LARGE SCALE GENOMIC DNA]</scope>
    <source>
        <strain evidence="2">LRV0_1</strain>
    </source>
</reference>
<gene>
    <name evidence="2" type="ORF">OUZ56_003438</name>
</gene>
<dbReference type="EMBL" id="JAOYFB010000036">
    <property type="protein sequence ID" value="KAK4021523.1"/>
    <property type="molecule type" value="Genomic_DNA"/>
</dbReference>
<sequence length="165" mass="18892">MSIMAPLEVVLVEPIMKQDLQKYRDALVSLRPNGLHTFHYMAFFILAIPLNYRIFSFVKLSQYAYDAKTLPYICEKLNPLHLLVYLVKYCCRTPLDTAFIDSISSIYLSSTMTSVHCIIVVALAISTNCCELYISENGDLFEMTESTSTYVTVTDFEFKPILSHF</sequence>
<evidence type="ECO:0000313" key="2">
    <source>
        <dbReference type="EMBL" id="KAK4021523.1"/>
    </source>
</evidence>
<feature type="transmembrane region" description="Helical" evidence="1">
    <location>
        <begin position="37"/>
        <end position="55"/>
    </location>
</feature>
<protein>
    <submittedName>
        <fullName evidence="2">Uncharacterized protein</fullName>
    </submittedName>
</protein>
<evidence type="ECO:0000313" key="3">
    <source>
        <dbReference type="Proteomes" id="UP001234178"/>
    </source>
</evidence>
<dbReference type="Proteomes" id="UP001234178">
    <property type="component" value="Unassembled WGS sequence"/>
</dbReference>
<accession>A0ABR0A8Y6</accession>
<comment type="caution">
    <text evidence="2">The sequence shown here is derived from an EMBL/GenBank/DDBJ whole genome shotgun (WGS) entry which is preliminary data.</text>
</comment>
<organism evidence="2 3">
    <name type="scientific">Daphnia magna</name>
    <dbReference type="NCBI Taxonomy" id="35525"/>
    <lineage>
        <taxon>Eukaryota</taxon>
        <taxon>Metazoa</taxon>
        <taxon>Ecdysozoa</taxon>
        <taxon>Arthropoda</taxon>
        <taxon>Crustacea</taxon>
        <taxon>Branchiopoda</taxon>
        <taxon>Diplostraca</taxon>
        <taxon>Cladocera</taxon>
        <taxon>Anomopoda</taxon>
        <taxon>Daphniidae</taxon>
        <taxon>Daphnia</taxon>
    </lineage>
</organism>
<proteinExistence type="predicted"/>
<keyword evidence="1" id="KW-0812">Transmembrane</keyword>
<keyword evidence="1" id="KW-1133">Transmembrane helix</keyword>
<keyword evidence="3" id="KW-1185">Reference proteome</keyword>
<evidence type="ECO:0000256" key="1">
    <source>
        <dbReference type="SAM" id="Phobius"/>
    </source>
</evidence>
<keyword evidence="1" id="KW-0472">Membrane</keyword>
<name>A0ABR0A8Y6_9CRUS</name>